<gene>
    <name evidence="6" type="ORF">GGD89_000191</name>
</gene>
<dbReference type="InterPro" id="IPR015421">
    <property type="entry name" value="PyrdxlP-dep_Trfase_major"/>
</dbReference>
<sequence length="404" mass="43972">MTHGLIHADLPAPAPRPTADDDIPFYDGSASFRRSWPDLRRHLDAVMDRGKYSHGQMVERLEARLCAYTGARFAIGCNSGTDALMILLRAAGVAPGDEVIVPCFTFVASATSVALIGARPVFVDVNPRTYDIDVAAARAAVTERTRAIMPVHLFHQMADMTALQALADDANLMIVEDSAEAIGMWYGGRHGGLFGRGGVLSFFPTKTLGALGDAGMILTDDASIVDEARVMRHHGRTGQTIDNMPGISNEAVVWGYNSKMDDIQAAVLMTRMATLDAEIARRAEIAGLYDRLLAPLDPRVRTPRVAARPEATNPVYYVYVIEAENKAGLMAHLAAHGIGTEEYYPRPLHRQPCFADLGYRAGDFPVAEDACTRTFALPLYPDLSDRAVERVCACISDFYDRSPA</sequence>
<dbReference type="EMBL" id="JACIGK010000001">
    <property type="protein sequence ID" value="MBB4264585.1"/>
    <property type="molecule type" value="Genomic_DNA"/>
</dbReference>
<evidence type="ECO:0000256" key="1">
    <source>
        <dbReference type="ARBA" id="ARBA00022898"/>
    </source>
</evidence>
<dbReference type="SUPFAM" id="SSF53383">
    <property type="entry name" value="PLP-dependent transferases"/>
    <property type="match status" value="1"/>
</dbReference>
<organism evidence="6 7">
    <name type="scientific">Roseospira visakhapatnamensis</name>
    <dbReference type="NCBI Taxonomy" id="390880"/>
    <lineage>
        <taxon>Bacteria</taxon>
        <taxon>Pseudomonadati</taxon>
        <taxon>Pseudomonadota</taxon>
        <taxon>Alphaproteobacteria</taxon>
        <taxon>Rhodospirillales</taxon>
        <taxon>Rhodospirillaceae</taxon>
        <taxon>Roseospira</taxon>
    </lineage>
</organism>
<evidence type="ECO:0000256" key="4">
    <source>
        <dbReference type="PIRSR" id="PIRSR000390-2"/>
    </source>
</evidence>
<dbReference type="Gene3D" id="3.90.1150.10">
    <property type="entry name" value="Aspartate Aminotransferase, domain 1"/>
    <property type="match status" value="1"/>
</dbReference>
<dbReference type="GO" id="GO:0000271">
    <property type="term" value="P:polysaccharide biosynthetic process"/>
    <property type="evidence" value="ECO:0007669"/>
    <property type="project" value="TreeGrafter"/>
</dbReference>
<dbReference type="GO" id="GO:0030170">
    <property type="term" value="F:pyridoxal phosphate binding"/>
    <property type="evidence" value="ECO:0007669"/>
    <property type="project" value="TreeGrafter"/>
</dbReference>
<dbReference type="PIRSF" id="PIRSF000390">
    <property type="entry name" value="PLP_StrS"/>
    <property type="match status" value="1"/>
</dbReference>
<keyword evidence="1 4" id="KW-0663">Pyridoxal phosphate</keyword>
<dbReference type="InterPro" id="IPR015424">
    <property type="entry name" value="PyrdxlP-dep_Trfase"/>
</dbReference>
<dbReference type="CDD" id="cd00616">
    <property type="entry name" value="AHBA_syn"/>
    <property type="match status" value="1"/>
</dbReference>
<dbReference type="GO" id="GO:0008483">
    <property type="term" value="F:transaminase activity"/>
    <property type="evidence" value="ECO:0007669"/>
    <property type="project" value="TreeGrafter"/>
</dbReference>
<feature type="active site" description="Proton acceptor" evidence="3">
    <location>
        <position position="206"/>
    </location>
</feature>
<accession>A0A7W6RA31</accession>
<dbReference type="AlphaFoldDB" id="A0A7W6RA31"/>
<dbReference type="PANTHER" id="PTHR30244">
    <property type="entry name" value="TRANSAMINASE"/>
    <property type="match status" value="1"/>
</dbReference>
<feature type="modified residue" description="N6-(pyridoxal phosphate)lysine" evidence="4">
    <location>
        <position position="206"/>
    </location>
</feature>
<dbReference type="InterPro" id="IPR015422">
    <property type="entry name" value="PyrdxlP-dep_Trfase_small"/>
</dbReference>
<evidence type="ECO:0000313" key="7">
    <source>
        <dbReference type="Proteomes" id="UP000554286"/>
    </source>
</evidence>
<dbReference type="PANTHER" id="PTHR30244:SF36">
    <property type="entry name" value="3-OXO-GLUCOSE-6-PHOSPHATE:GLUTAMATE AMINOTRANSFERASE"/>
    <property type="match status" value="1"/>
</dbReference>
<name>A0A7W6RA31_9PROT</name>
<evidence type="ECO:0000256" key="3">
    <source>
        <dbReference type="PIRSR" id="PIRSR000390-1"/>
    </source>
</evidence>
<evidence type="ECO:0000256" key="2">
    <source>
        <dbReference type="ARBA" id="ARBA00037999"/>
    </source>
</evidence>
<protein>
    <submittedName>
        <fullName evidence="6">dTDP-4-amino-4,6-dideoxygalactose transaminase</fullName>
    </submittedName>
</protein>
<dbReference type="RefSeq" id="WP_184042216.1">
    <property type="nucleotide sequence ID" value="NZ_JACIGK010000001.1"/>
</dbReference>
<dbReference type="Pfam" id="PF01041">
    <property type="entry name" value="DegT_DnrJ_EryC1"/>
    <property type="match status" value="1"/>
</dbReference>
<proteinExistence type="inferred from homology"/>
<dbReference type="InterPro" id="IPR000653">
    <property type="entry name" value="DegT/StrS_aminotransferase"/>
</dbReference>
<evidence type="ECO:0000313" key="6">
    <source>
        <dbReference type="EMBL" id="MBB4264585.1"/>
    </source>
</evidence>
<evidence type="ECO:0000256" key="5">
    <source>
        <dbReference type="RuleBase" id="RU004508"/>
    </source>
</evidence>
<keyword evidence="7" id="KW-1185">Reference proteome</keyword>
<comment type="similarity">
    <text evidence="2 5">Belongs to the DegT/DnrJ/EryC1 family.</text>
</comment>
<comment type="caution">
    <text evidence="6">The sequence shown here is derived from an EMBL/GenBank/DDBJ whole genome shotgun (WGS) entry which is preliminary data.</text>
</comment>
<dbReference type="Proteomes" id="UP000554286">
    <property type="component" value="Unassembled WGS sequence"/>
</dbReference>
<reference evidence="6 7" key="1">
    <citation type="submission" date="2020-08" db="EMBL/GenBank/DDBJ databases">
        <title>Genome sequencing of Purple Non-Sulfur Bacteria from various extreme environments.</title>
        <authorList>
            <person name="Mayer M."/>
        </authorList>
    </citation>
    <scope>NUCLEOTIDE SEQUENCE [LARGE SCALE GENOMIC DNA]</scope>
    <source>
        <strain evidence="6 7">JA131</strain>
    </source>
</reference>
<dbReference type="Gene3D" id="3.40.640.10">
    <property type="entry name" value="Type I PLP-dependent aspartate aminotransferase-like (Major domain)"/>
    <property type="match status" value="1"/>
</dbReference>